<evidence type="ECO:0000313" key="3">
    <source>
        <dbReference type="Proteomes" id="UP000244932"/>
    </source>
</evidence>
<keyword evidence="3" id="KW-1185">Reference proteome</keyword>
<keyword evidence="1" id="KW-0732">Signal</keyword>
<accession>A0A2R8A6I1</accession>
<dbReference type="AlphaFoldDB" id="A0A2R8A6I1"/>
<organism evidence="2 3">
    <name type="scientific">Pontivivens insulae</name>
    <dbReference type="NCBI Taxonomy" id="1639689"/>
    <lineage>
        <taxon>Bacteria</taxon>
        <taxon>Pseudomonadati</taxon>
        <taxon>Pseudomonadota</taxon>
        <taxon>Alphaproteobacteria</taxon>
        <taxon>Rhodobacterales</taxon>
        <taxon>Paracoccaceae</taxon>
        <taxon>Pontivivens</taxon>
    </lineage>
</organism>
<proteinExistence type="predicted"/>
<name>A0A2R8A6I1_9RHOB</name>
<evidence type="ECO:0000256" key="1">
    <source>
        <dbReference type="SAM" id="SignalP"/>
    </source>
</evidence>
<evidence type="ECO:0008006" key="4">
    <source>
        <dbReference type="Google" id="ProtNLM"/>
    </source>
</evidence>
<dbReference type="RefSeq" id="WP_146186089.1">
    <property type="nucleotide sequence ID" value="NZ_OMKW01000001.1"/>
</dbReference>
<dbReference type="OrthoDB" id="6057763at2"/>
<feature type="signal peptide" evidence="1">
    <location>
        <begin position="1"/>
        <end position="19"/>
    </location>
</feature>
<evidence type="ECO:0000313" key="2">
    <source>
        <dbReference type="EMBL" id="SPF27844.1"/>
    </source>
</evidence>
<feature type="chain" id="PRO_5015323908" description="Cyanovirin-N domain-containing protein" evidence="1">
    <location>
        <begin position="20"/>
        <end position="117"/>
    </location>
</feature>
<gene>
    <name evidence="2" type="ORF">POI8812_00139</name>
</gene>
<reference evidence="2 3" key="1">
    <citation type="submission" date="2018-03" db="EMBL/GenBank/DDBJ databases">
        <authorList>
            <person name="Keele B.F."/>
        </authorList>
    </citation>
    <scope>NUCLEOTIDE SEQUENCE [LARGE SCALE GENOMIC DNA]</scope>
    <source>
        <strain evidence="2 3">CeCT 8812</strain>
    </source>
</reference>
<sequence>MRAVLSTLVLCLCATASQAEVVFGDQAGCQLAAGQSPATDALFILHSDRIERMETVCDITGVVPEGAGRVRLMATCSGEGETWSNDHILDVSVTDGSYSIWQAEYPEYPSTLRQCSK</sequence>
<protein>
    <recommendedName>
        <fullName evidence="4">Cyanovirin-N domain-containing protein</fullName>
    </recommendedName>
</protein>
<dbReference type="Proteomes" id="UP000244932">
    <property type="component" value="Unassembled WGS sequence"/>
</dbReference>
<dbReference type="EMBL" id="OMKW01000001">
    <property type="protein sequence ID" value="SPF27844.1"/>
    <property type="molecule type" value="Genomic_DNA"/>
</dbReference>